<keyword evidence="11" id="KW-0443">Lipid metabolism</keyword>
<keyword evidence="12 14" id="KW-0472">Membrane</keyword>
<keyword evidence="3" id="KW-0444">Lipid biosynthesis</keyword>
<protein>
    <submittedName>
        <fullName evidence="16">Sterol desaturase family protein</fullName>
    </submittedName>
</protein>
<keyword evidence="5" id="KW-0479">Metal-binding</keyword>
<evidence type="ECO:0000256" key="8">
    <source>
        <dbReference type="ARBA" id="ARBA00022833"/>
    </source>
</evidence>
<evidence type="ECO:0000313" key="17">
    <source>
        <dbReference type="Proteomes" id="UP001595843"/>
    </source>
</evidence>
<keyword evidence="13" id="KW-0275">Fatty acid biosynthesis</keyword>
<evidence type="ECO:0000256" key="9">
    <source>
        <dbReference type="ARBA" id="ARBA00022989"/>
    </source>
</evidence>
<name>A0ABV8JGQ0_9BACL</name>
<keyword evidence="4 14" id="KW-0812">Transmembrane</keyword>
<keyword evidence="6" id="KW-0256">Endoplasmic reticulum</keyword>
<accession>A0ABV8JGQ0</accession>
<keyword evidence="10" id="KW-0560">Oxidoreductase</keyword>
<evidence type="ECO:0000256" key="3">
    <source>
        <dbReference type="ARBA" id="ARBA00022516"/>
    </source>
</evidence>
<dbReference type="EMBL" id="JBHSAP010000009">
    <property type="protein sequence ID" value="MFC4076406.1"/>
    <property type="molecule type" value="Genomic_DNA"/>
</dbReference>
<evidence type="ECO:0000256" key="4">
    <source>
        <dbReference type="ARBA" id="ARBA00022692"/>
    </source>
</evidence>
<evidence type="ECO:0000256" key="1">
    <source>
        <dbReference type="ARBA" id="ARBA00001947"/>
    </source>
</evidence>
<evidence type="ECO:0000313" key="16">
    <source>
        <dbReference type="EMBL" id="MFC4076406.1"/>
    </source>
</evidence>
<evidence type="ECO:0000256" key="12">
    <source>
        <dbReference type="ARBA" id="ARBA00023136"/>
    </source>
</evidence>
<evidence type="ECO:0000256" key="10">
    <source>
        <dbReference type="ARBA" id="ARBA00023002"/>
    </source>
</evidence>
<comment type="caution">
    <text evidence="16">The sequence shown here is derived from an EMBL/GenBank/DDBJ whole genome shotgun (WGS) entry which is preliminary data.</text>
</comment>
<dbReference type="PANTHER" id="PTHR12863:SF1">
    <property type="entry name" value="FATTY ACID 2-HYDROXYLASE"/>
    <property type="match status" value="1"/>
</dbReference>
<comment type="subcellular location">
    <subcellularLocation>
        <location evidence="2">Endoplasmic reticulum membrane</location>
        <topology evidence="2">Multi-pass membrane protein</topology>
    </subcellularLocation>
</comment>
<evidence type="ECO:0000256" key="5">
    <source>
        <dbReference type="ARBA" id="ARBA00022723"/>
    </source>
</evidence>
<sequence length="208" mass="24056">MNRQVLKEFFKQRDVIVMLFLLIAGLAAISPHLASWAVWVAIGGGMLGYAVSEYMIHRFFFHLKPPSNPHFHRLLKRLHYDHHAEPDNGELLFLPVWYSLPLIAVVGGIAFGVTGQWVLTLAFTVGVIIYLLGYEWMHLVAHRPVKPITPWGRYMKRVHLWHHYKNENYWYGVTNPLLDKALGTYLDEKEAERSTTVKNLEGRKASPR</sequence>
<evidence type="ECO:0000256" key="2">
    <source>
        <dbReference type="ARBA" id="ARBA00004477"/>
    </source>
</evidence>
<dbReference type="RefSeq" id="WP_380703318.1">
    <property type="nucleotide sequence ID" value="NZ_JBHSAP010000009.1"/>
</dbReference>
<evidence type="ECO:0000256" key="11">
    <source>
        <dbReference type="ARBA" id="ARBA00023098"/>
    </source>
</evidence>
<evidence type="ECO:0000259" key="15">
    <source>
        <dbReference type="Pfam" id="PF04116"/>
    </source>
</evidence>
<dbReference type="InterPro" id="IPR006694">
    <property type="entry name" value="Fatty_acid_hydroxylase"/>
</dbReference>
<comment type="cofactor">
    <cofactor evidence="1">
        <name>Zn(2+)</name>
        <dbReference type="ChEBI" id="CHEBI:29105"/>
    </cofactor>
</comment>
<keyword evidence="17" id="KW-1185">Reference proteome</keyword>
<dbReference type="Pfam" id="PF04116">
    <property type="entry name" value="FA_hydroxylase"/>
    <property type="match status" value="1"/>
</dbReference>
<gene>
    <name evidence="16" type="ORF">ACFOUO_06240</name>
</gene>
<feature type="transmembrane region" description="Helical" evidence="14">
    <location>
        <begin position="117"/>
        <end position="137"/>
    </location>
</feature>
<evidence type="ECO:0000256" key="7">
    <source>
        <dbReference type="ARBA" id="ARBA00022832"/>
    </source>
</evidence>
<feature type="domain" description="Fatty acid hydroxylase" evidence="15">
    <location>
        <begin position="45"/>
        <end position="184"/>
    </location>
</feature>
<dbReference type="PANTHER" id="PTHR12863">
    <property type="entry name" value="FATTY ACID HYDROXYLASE"/>
    <property type="match status" value="1"/>
</dbReference>
<evidence type="ECO:0000256" key="6">
    <source>
        <dbReference type="ARBA" id="ARBA00022824"/>
    </source>
</evidence>
<dbReference type="InterPro" id="IPR014430">
    <property type="entry name" value="Scs7"/>
</dbReference>
<keyword evidence="7" id="KW-0276">Fatty acid metabolism</keyword>
<evidence type="ECO:0000256" key="13">
    <source>
        <dbReference type="ARBA" id="ARBA00023160"/>
    </source>
</evidence>
<proteinExistence type="predicted"/>
<organism evidence="16 17">
    <name type="scientific">Salinithrix halophila</name>
    <dbReference type="NCBI Taxonomy" id="1485204"/>
    <lineage>
        <taxon>Bacteria</taxon>
        <taxon>Bacillati</taxon>
        <taxon>Bacillota</taxon>
        <taxon>Bacilli</taxon>
        <taxon>Bacillales</taxon>
        <taxon>Thermoactinomycetaceae</taxon>
        <taxon>Salinithrix</taxon>
    </lineage>
</organism>
<dbReference type="Proteomes" id="UP001595843">
    <property type="component" value="Unassembled WGS sequence"/>
</dbReference>
<keyword evidence="8" id="KW-0862">Zinc</keyword>
<reference evidence="17" key="1">
    <citation type="journal article" date="2019" name="Int. J. Syst. Evol. Microbiol.">
        <title>The Global Catalogue of Microorganisms (GCM) 10K type strain sequencing project: providing services to taxonomists for standard genome sequencing and annotation.</title>
        <authorList>
            <consortium name="The Broad Institute Genomics Platform"/>
            <consortium name="The Broad Institute Genome Sequencing Center for Infectious Disease"/>
            <person name="Wu L."/>
            <person name="Ma J."/>
        </authorList>
    </citation>
    <scope>NUCLEOTIDE SEQUENCE [LARGE SCALE GENOMIC DNA]</scope>
    <source>
        <strain evidence="17">IBRC-M 10813</strain>
    </source>
</reference>
<keyword evidence="9 14" id="KW-1133">Transmembrane helix</keyword>
<evidence type="ECO:0000256" key="14">
    <source>
        <dbReference type="SAM" id="Phobius"/>
    </source>
</evidence>
<feature type="transmembrane region" description="Helical" evidence="14">
    <location>
        <begin position="91"/>
        <end position="111"/>
    </location>
</feature>